<dbReference type="AlphaFoldDB" id="A0A9D4PBU1"/>
<sequence>MVVSGKQARRSEQLEAQGAPNATHTASTPAASVSRAVSTRDAAATTNYDRLLQYLDGLFAETTNVLAVRHLFTSREQRPGETFLEFCRRPQGESPLVQRPARRTWLRSSTRCRVGGFAGSSFVSTNLAASKMAARARRPVYKTALAESKYNSLHPSLKSALVPLRQIPSGVLPGFQHVPGRAKRRQHIVPVSAKLRRLPLALRQQDASELRRLQDDDVIVDSRGRRLHSRFNVSIQVLPAQAIYGGPAVQYDSQSTEVQLQLPATQGHPLGLQKEVLGIPPRLQ</sequence>
<name>A0A9D4PBU1_RHISA</name>
<gene>
    <name evidence="2" type="ORF">HPB52_024358</name>
</gene>
<dbReference type="Proteomes" id="UP000821837">
    <property type="component" value="Unassembled WGS sequence"/>
</dbReference>
<keyword evidence="3" id="KW-1185">Reference proteome</keyword>
<feature type="compositionally biased region" description="Polar residues" evidence="1">
    <location>
        <begin position="20"/>
        <end position="36"/>
    </location>
</feature>
<evidence type="ECO:0000256" key="1">
    <source>
        <dbReference type="SAM" id="MobiDB-lite"/>
    </source>
</evidence>
<organism evidence="2 3">
    <name type="scientific">Rhipicephalus sanguineus</name>
    <name type="common">Brown dog tick</name>
    <name type="synonym">Ixodes sanguineus</name>
    <dbReference type="NCBI Taxonomy" id="34632"/>
    <lineage>
        <taxon>Eukaryota</taxon>
        <taxon>Metazoa</taxon>
        <taxon>Ecdysozoa</taxon>
        <taxon>Arthropoda</taxon>
        <taxon>Chelicerata</taxon>
        <taxon>Arachnida</taxon>
        <taxon>Acari</taxon>
        <taxon>Parasitiformes</taxon>
        <taxon>Ixodida</taxon>
        <taxon>Ixodoidea</taxon>
        <taxon>Ixodidae</taxon>
        <taxon>Rhipicephalinae</taxon>
        <taxon>Rhipicephalus</taxon>
        <taxon>Rhipicephalus</taxon>
    </lineage>
</organism>
<reference evidence="2" key="2">
    <citation type="submission" date="2021-09" db="EMBL/GenBank/DDBJ databases">
        <authorList>
            <person name="Jia N."/>
            <person name="Wang J."/>
            <person name="Shi W."/>
            <person name="Du L."/>
            <person name="Sun Y."/>
            <person name="Zhan W."/>
            <person name="Jiang J."/>
            <person name="Wang Q."/>
            <person name="Zhang B."/>
            <person name="Ji P."/>
            <person name="Sakyi L.B."/>
            <person name="Cui X."/>
            <person name="Yuan T."/>
            <person name="Jiang B."/>
            <person name="Yang W."/>
            <person name="Lam T.T.-Y."/>
            <person name="Chang Q."/>
            <person name="Ding S."/>
            <person name="Wang X."/>
            <person name="Zhu J."/>
            <person name="Ruan X."/>
            <person name="Zhao L."/>
            <person name="Wei J."/>
            <person name="Que T."/>
            <person name="Du C."/>
            <person name="Cheng J."/>
            <person name="Dai P."/>
            <person name="Han X."/>
            <person name="Huang E."/>
            <person name="Gao Y."/>
            <person name="Liu J."/>
            <person name="Shao H."/>
            <person name="Ye R."/>
            <person name="Li L."/>
            <person name="Wei W."/>
            <person name="Wang X."/>
            <person name="Wang C."/>
            <person name="Huo Q."/>
            <person name="Li W."/>
            <person name="Guo W."/>
            <person name="Chen H."/>
            <person name="Chen S."/>
            <person name="Zhou L."/>
            <person name="Zhou L."/>
            <person name="Ni X."/>
            <person name="Tian J."/>
            <person name="Zhou Y."/>
            <person name="Sheng Y."/>
            <person name="Liu T."/>
            <person name="Pan Y."/>
            <person name="Xia L."/>
            <person name="Li J."/>
            <person name="Zhao F."/>
            <person name="Cao W."/>
        </authorList>
    </citation>
    <scope>NUCLEOTIDE SEQUENCE</scope>
    <source>
        <strain evidence="2">Rsan-2018</strain>
        <tissue evidence="2">Larvae</tissue>
    </source>
</reference>
<accession>A0A9D4PBU1</accession>
<reference evidence="2" key="1">
    <citation type="journal article" date="2020" name="Cell">
        <title>Large-Scale Comparative Analyses of Tick Genomes Elucidate Their Genetic Diversity and Vector Capacities.</title>
        <authorList>
            <consortium name="Tick Genome and Microbiome Consortium (TIGMIC)"/>
            <person name="Jia N."/>
            <person name="Wang J."/>
            <person name="Shi W."/>
            <person name="Du L."/>
            <person name="Sun Y."/>
            <person name="Zhan W."/>
            <person name="Jiang J.F."/>
            <person name="Wang Q."/>
            <person name="Zhang B."/>
            <person name="Ji P."/>
            <person name="Bell-Sakyi L."/>
            <person name="Cui X.M."/>
            <person name="Yuan T.T."/>
            <person name="Jiang B.G."/>
            <person name="Yang W.F."/>
            <person name="Lam T.T."/>
            <person name="Chang Q.C."/>
            <person name="Ding S.J."/>
            <person name="Wang X.J."/>
            <person name="Zhu J.G."/>
            <person name="Ruan X.D."/>
            <person name="Zhao L."/>
            <person name="Wei J.T."/>
            <person name="Ye R.Z."/>
            <person name="Que T.C."/>
            <person name="Du C.H."/>
            <person name="Zhou Y.H."/>
            <person name="Cheng J.X."/>
            <person name="Dai P.F."/>
            <person name="Guo W.B."/>
            <person name="Han X.H."/>
            <person name="Huang E.J."/>
            <person name="Li L.F."/>
            <person name="Wei W."/>
            <person name="Gao Y.C."/>
            <person name="Liu J.Z."/>
            <person name="Shao H.Z."/>
            <person name="Wang X."/>
            <person name="Wang C.C."/>
            <person name="Yang T.C."/>
            <person name="Huo Q.B."/>
            <person name="Li W."/>
            <person name="Chen H.Y."/>
            <person name="Chen S.E."/>
            <person name="Zhou L.G."/>
            <person name="Ni X.B."/>
            <person name="Tian J.H."/>
            <person name="Sheng Y."/>
            <person name="Liu T."/>
            <person name="Pan Y.S."/>
            <person name="Xia L.Y."/>
            <person name="Li J."/>
            <person name="Zhao F."/>
            <person name="Cao W.C."/>
        </authorList>
    </citation>
    <scope>NUCLEOTIDE SEQUENCE</scope>
    <source>
        <strain evidence="2">Rsan-2018</strain>
    </source>
</reference>
<feature type="region of interest" description="Disordered" evidence="1">
    <location>
        <begin position="1"/>
        <end position="36"/>
    </location>
</feature>
<protein>
    <submittedName>
        <fullName evidence="2">Uncharacterized protein</fullName>
    </submittedName>
</protein>
<comment type="caution">
    <text evidence="2">The sequence shown here is derived from an EMBL/GenBank/DDBJ whole genome shotgun (WGS) entry which is preliminary data.</text>
</comment>
<evidence type="ECO:0000313" key="2">
    <source>
        <dbReference type="EMBL" id="KAH7932548.1"/>
    </source>
</evidence>
<proteinExistence type="predicted"/>
<dbReference type="EMBL" id="JABSTV010001363">
    <property type="protein sequence ID" value="KAH7932548.1"/>
    <property type="molecule type" value="Genomic_DNA"/>
</dbReference>
<evidence type="ECO:0000313" key="3">
    <source>
        <dbReference type="Proteomes" id="UP000821837"/>
    </source>
</evidence>